<organism evidence="3 4">
    <name type="scientific">Eleusine coracana subsp. coracana</name>
    <dbReference type="NCBI Taxonomy" id="191504"/>
    <lineage>
        <taxon>Eukaryota</taxon>
        <taxon>Viridiplantae</taxon>
        <taxon>Streptophyta</taxon>
        <taxon>Embryophyta</taxon>
        <taxon>Tracheophyta</taxon>
        <taxon>Spermatophyta</taxon>
        <taxon>Magnoliopsida</taxon>
        <taxon>Liliopsida</taxon>
        <taxon>Poales</taxon>
        <taxon>Poaceae</taxon>
        <taxon>PACMAD clade</taxon>
        <taxon>Chloridoideae</taxon>
        <taxon>Cynodonteae</taxon>
        <taxon>Eleusininae</taxon>
        <taxon>Eleusine</taxon>
    </lineage>
</organism>
<dbReference type="Gene3D" id="1.20.1280.50">
    <property type="match status" value="2"/>
</dbReference>
<protein>
    <recommendedName>
        <fullName evidence="2">F-box domain-containing protein</fullName>
    </recommendedName>
</protein>
<dbReference type="Pfam" id="PF23635">
    <property type="entry name" value="Beta-prop_AT5G49610-like"/>
    <property type="match status" value="1"/>
</dbReference>
<feature type="region of interest" description="Disordered" evidence="1">
    <location>
        <begin position="435"/>
        <end position="475"/>
    </location>
</feature>
<comment type="caution">
    <text evidence="3">The sequence shown here is derived from an EMBL/GenBank/DDBJ whole genome shotgun (WGS) entry which is preliminary data.</text>
</comment>
<feature type="compositionally biased region" description="Basic residues" evidence="1">
    <location>
        <begin position="456"/>
        <end position="466"/>
    </location>
</feature>
<dbReference type="InterPro" id="IPR056594">
    <property type="entry name" value="AT5G49610-like_b-prop"/>
</dbReference>
<accession>A0AAV5EA78</accession>
<sequence>MHGRAGSLAPSQRFSCRSRIPQNATANFMIPTTHASGGEGPMTNACFPSSSPASPLENDDLLSVILLGLPPTPSSLPRASLVCKRWHRLTSDPGFLRRFHARHRRNAPIVGFLKAGPGEISFTPILDPPDRVPSGRFSLHIDGRSRLKIVSIRHGLVLIHDLSQLQLLVWDPVTGDVNGVDYPQEFFDEKGISRLKGTVLRAAGDVNCSEGSGHFQVVLVGNDEAVTKAIASIYSSKTGKWGDLISTACPMYPSPRSCILIGNSLCWFLVGLSSVGVLEFDLDRQTLALIEIPEEMSDWMGHFMIMHADDGGVGFLFRSSFTLQKWKRQADVDAGWVLGSSVELDKLLNLDGPTDLLIYGYVDENNVLLVMTGATLFEIQLDSMQLKKSFQIESTSVNCGHPYSCVYTAVVRFDHPSIEMSLYMGSQNMGRASTGLLGAQKKPVRMTRSFPSPRMGHNRRRRRRRSSSSPSSPLENDDLLSEILLGLPPTPSSLPEASLVCKRWYRLVSDPGFLRRFHARHCHNPPLVGFLKPSLGEISFTSILDPPYSIPSGRFWLSLDGRSRILSCRHGLVLIHDLSRLQILVWDPITFDMHWVTYPQKVFSSLEGSVLRTTGGINDGVGTSHFQVVLVGKDKEDKQAIASVYSSETGELGDLISTPCASMGPVNSGVLVGGSICWLLVESPLFGILEFDLDKQRLAVIEMPEGMSGLICDFMVIEAEGGGLGFLHLSSFRLEFWKRKTDVDAGWVLGSSFELDKLLSPSLDGQTELSIYGYVDDSNELLLTTNDTIFVIQLDSMELKTSFEIFRPDCGHPFSCVYAPGI</sequence>
<reference evidence="3" key="1">
    <citation type="journal article" date="2018" name="DNA Res.">
        <title>Multiple hybrid de novo genome assembly of finger millet, an orphan allotetraploid crop.</title>
        <authorList>
            <person name="Hatakeyama M."/>
            <person name="Aluri S."/>
            <person name="Balachadran M.T."/>
            <person name="Sivarajan S.R."/>
            <person name="Patrignani A."/>
            <person name="Gruter S."/>
            <person name="Poveda L."/>
            <person name="Shimizu-Inatsugi R."/>
            <person name="Baeten J."/>
            <person name="Francoijs K.J."/>
            <person name="Nataraja K.N."/>
            <person name="Reddy Y.A.N."/>
            <person name="Phadnis S."/>
            <person name="Ravikumar R.L."/>
            <person name="Schlapbach R."/>
            <person name="Sreeman S.M."/>
            <person name="Shimizu K.K."/>
        </authorList>
    </citation>
    <scope>NUCLEOTIDE SEQUENCE</scope>
</reference>
<dbReference type="Pfam" id="PF12937">
    <property type="entry name" value="F-box-like"/>
    <property type="match status" value="2"/>
</dbReference>
<dbReference type="AlphaFoldDB" id="A0AAV5EA78"/>
<dbReference type="PANTHER" id="PTHR32133">
    <property type="entry name" value="OS07G0120400 PROTEIN"/>
    <property type="match status" value="1"/>
</dbReference>
<dbReference type="InterPro" id="IPR001810">
    <property type="entry name" value="F-box_dom"/>
</dbReference>
<reference evidence="3" key="2">
    <citation type="submission" date="2021-12" db="EMBL/GenBank/DDBJ databases">
        <title>Resequencing data analysis of finger millet.</title>
        <authorList>
            <person name="Hatakeyama M."/>
            <person name="Aluri S."/>
            <person name="Balachadran M.T."/>
            <person name="Sivarajan S.R."/>
            <person name="Poveda L."/>
            <person name="Shimizu-Inatsugi R."/>
            <person name="Schlapbach R."/>
            <person name="Sreeman S.M."/>
            <person name="Shimizu K.K."/>
        </authorList>
    </citation>
    <scope>NUCLEOTIDE SEQUENCE</scope>
</reference>
<proteinExistence type="predicted"/>
<dbReference type="SMART" id="SM00256">
    <property type="entry name" value="FBOX"/>
    <property type="match status" value="2"/>
</dbReference>
<evidence type="ECO:0000313" key="3">
    <source>
        <dbReference type="EMBL" id="GJN19477.1"/>
    </source>
</evidence>
<feature type="region of interest" description="Disordered" evidence="1">
    <location>
        <begin position="33"/>
        <end position="52"/>
    </location>
</feature>
<keyword evidence="4" id="KW-1185">Reference proteome</keyword>
<evidence type="ECO:0000313" key="4">
    <source>
        <dbReference type="Proteomes" id="UP001054889"/>
    </source>
</evidence>
<evidence type="ECO:0000259" key="2">
    <source>
        <dbReference type="SMART" id="SM00256"/>
    </source>
</evidence>
<dbReference type="InterPro" id="IPR036047">
    <property type="entry name" value="F-box-like_dom_sf"/>
</dbReference>
<gene>
    <name evidence="3" type="primary">gb06757</name>
    <name evidence="3" type="ORF">PR202_gb06757</name>
</gene>
<feature type="domain" description="F-box" evidence="2">
    <location>
        <begin position="477"/>
        <end position="517"/>
    </location>
</feature>
<evidence type="ECO:0000256" key="1">
    <source>
        <dbReference type="SAM" id="MobiDB-lite"/>
    </source>
</evidence>
<dbReference type="SUPFAM" id="SSF81383">
    <property type="entry name" value="F-box domain"/>
    <property type="match status" value="2"/>
</dbReference>
<feature type="domain" description="F-box" evidence="2">
    <location>
        <begin position="59"/>
        <end position="99"/>
    </location>
</feature>
<name>A0AAV5EA78_ELECO</name>
<dbReference type="PANTHER" id="PTHR32133:SF360">
    <property type="entry name" value="F-BOX DOMAIN-CONTAINING PROTEIN"/>
    <property type="match status" value="1"/>
</dbReference>
<dbReference type="EMBL" id="BQKI01000074">
    <property type="protein sequence ID" value="GJN19477.1"/>
    <property type="molecule type" value="Genomic_DNA"/>
</dbReference>
<dbReference type="Proteomes" id="UP001054889">
    <property type="component" value="Unassembled WGS sequence"/>
</dbReference>